<evidence type="ECO:0000256" key="2">
    <source>
        <dbReference type="ARBA" id="ARBA00022737"/>
    </source>
</evidence>
<dbReference type="InterPro" id="IPR001909">
    <property type="entry name" value="KRAB"/>
</dbReference>
<organism evidence="8 9">
    <name type="scientific">Microcaecilia unicolor</name>
    <dbReference type="NCBI Taxonomy" id="1415580"/>
    <lineage>
        <taxon>Eukaryota</taxon>
        <taxon>Metazoa</taxon>
        <taxon>Chordata</taxon>
        <taxon>Craniata</taxon>
        <taxon>Vertebrata</taxon>
        <taxon>Euteleostomi</taxon>
        <taxon>Amphibia</taxon>
        <taxon>Gymnophiona</taxon>
        <taxon>Siphonopidae</taxon>
        <taxon>Microcaecilia</taxon>
    </lineage>
</organism>
<evidence type="ECO:0000256" key="4">
    <source>
        <dbReference type="ARBA" id="ARBA00022833"/>
    </source>
</evidence>
<dbReference type="PROSITE" id="PS50157">
    <property type="entry name" value="ZINC_FINGER_C2H2_2"/>
    <property type="match status" value="2"/>
</dbReference>
<keyword evidence="2" id="KW-0677">Repeat</keyword>
<evidence type="ECO:0000313" key="8">
    <source>
        <dbReference type="Proteomes" id="UP000515156"/>
    </source>
</evidence>
<keyword evidence="1" id="KW-0479">Metal-binding</keyword>
<name>A0A6P7WXN6_9AMPH</name>
<dbReference type="KEGG" id="muo:115462097"/>
<feature type="domain" description="KRAB" evidence="7">
    <location>
        <begin position="11"/>
        <end position="94"/>
    </location>
</feature>
<dbReference type="AlphaFoldDB" id="A0A6P7WXN6"/>
<dbReference type="Pfam" id="PF01352">
    <property type="entry name" value="KRAB"/>
    <property type="match status" value="1"/>
</dbReference>
<accession>A0A6P7WXN6</accession>
<evidence type="ECO:0000313" key="9">
    <source>
        <dbReference type="RefSeq" id="XP_030047997.1"/>
    </source>
</evidence>
<evidence type="ECO:0000259" key="6">
    <source>
        <dbReference type="PROSITE" id="PS50157"/>
    </source>
</evidence>
<feature type="domain" description="C2H2-type" evidence="6">
    <location>
        <begin position="345"/>
        <end position="368"/>
    </location>
</feature>
<evidence type="ECO:0000256" key="5">
    <source>
        <dbReference type="PROSITE-ProRule" id="PRU00042"/>
    </source>
</evidence>
<dbReference type="InterPro" id="IPR036051">
    <property type="entry name" value="KRAB_dom_sf"/>
</dbReference>
<dbReference type="PANTHER" id="PTHR24381:SF466">
    <property type="entry name" value="ZINC FINGER PROTEIN 569"/>
    <property type="match status" value="1"/>
</dbReference>
<dbReference type="SUPFAM" id="SSF57667">
    <property type="entry name" value="beta-beta-alpha zinc fingers"/>
    <property type="match status" value="3"/>
</dbReference>
<dbReference type="SUPFAM" id="SSF109640">
    <property type="entry name" value="KRAB domain (Kruppel-associated box)"/>
    <property type="match status" value="1"/>
</dbReference>
<keyword evidence="3 5" id="KW-0863">Zinc-finger</keyword>
<dbReference type="GO" id="GO:0005634">
    <property type="term" value="C:nucleus"/>
    <property type="evidence" value="ECO:0007669"/>
    <property type="project" value="TreeGrafter"/>
</dbReference>
<dbReference type="PROSITE" id="PS50805">
    <property type="entry name" value="KRAB"/>
    <property type="match status" value="1"/>
</dbReference>
<dbReference type="GeneID" id="115462097"/>
<dbReference type="PANTHER" id="PTHR24381">
    <property type="entry name" value="ZINC FINGER PROTEIN"/>
    <property type="match status" value="1"/>
</dbReference>
<proteinExistence type="predicted"/>
<keyword evidence="8" id="KW-1185">Reference proteome</keyword>
<dbReference type="InterPro" id="IPR036236">
    <property type="entry name" value="Znf_C2H2_sf"/>
</dbReference>
<dbReference type="PROSITE" id="PS00028">
    <property type="entry name" value="ZINC_FINGER_C2H2_1"/>
    <property type="match status" value="2"/>
</dbReference>
<dbReference type="GO" id="GO:0008270">
    <property type="term" value="F:zinc ion binding"/>
    <property type="evidence" value="ECO:0007669"/>
    <property type="project" value="UniProtKB-KW"/>
</dbReference>
<dbReference type="InParanoid" id="A0A6P7WXN6"/>
<dbReference type="InterPro" id="IPR013087">
    <property type="entry name" value="Znf_C2H2_type"/>
</dbReference>
<dbReference type="Proteomes" id="UP000515156">
    <property type="component" value="Chromosome 1"/>
</dbReference>
<protein>
    <submittedName>
        <fullName evidence="9">Zinc finger protein 25-like</fullName>
    </submittedName>
</protein>
<feature type="domain" description="C2H2-type" evidence="6">
    <location>
        <begin position="208"/>
        <end position="230"/>
    </location>
</feature>
<evidence type="ECO:0000256" key="3">
    <source>
        <dbReference type="ARBA" id="ARBA00022771"/>
    </source>
</evidence>
<dbReference type="CDD" id="cd07765">
    <property type="entry name" value="KRAB_A-box"/>
    <property type="match status" value="1"/>
</dbReference>
<dbReference type="SMART" id="SM00349">
    <property type="entry name" value="KRAB"/>
    <property type="match status" value="1"/>
</dbReference>
<sequence length="416" mass="47785">MDREGSARVPPSLDNITVNVTPEEWEDLEKWQKALYDEVTVETLELLASLRPIFGSQEMRSLEENIGIPQLPPMLPQSLNDSEKAARNPEREIPQEPRQFGCELRRHQNFHVESSSFSSPDLSTQQRMQTRNEALRCSKYGENALPSRHSVYWSRKQPVALGEYMNNFDWHTHLQMDPSARTGEKPFPCTECTDLKLYKRCHDRGKLCMCPECGKSFRRTHDLAVHKRSHKTKTCCSCLVCGGSFKQVKELRKHQETRCTRKALPCTECAETSLGEVREHRQTHSKSFTERTHTGGKPFPRAECDKCNLTSDERGHTVERPISVNLFGKTDLLDHQKSSLTEKQFSCKECGRRYICKRDLTVHLNIHSQTALMKAAQETSMEDSQNDSFLSIHQNLVTSTAFLQDLIKSTSTFQYD</sequence>
<dbReference type="OrthoDB" id="654211at2759"/>
<reference evidence="9" key="1">
    <citation type="submission" date="2025-08" db="UniProtKB">
        <authorList>
            <consortium name="RefSeq"/>
        </authorList>
    </citation>
    <scope>IDENTIFICATION</scope>
</reference>
<dbReference type="Gene3D" id="6.10.140.140">
    <property type="match status" value="1"/>
</dbReference>
<keyword evidence="4" id="KW-0862">Zinc</keyword>
<dbReference type="GO" id="GO:0000977">
    <property type="term" value="F:RNA polymerase II transcription regulatory region sequence-specific DNA binding"/>
    <property type="evidence" value="ECO:0007669"/>
    <property type="project" value="TreeGrafter"/>
</dbReference>
<dbReference type="RefSeq" id="XP_030047997.1">
    <property type="nucleotide sequence ID" value="XM_030192137.1"/>
</dbReference>
<dbReference type="Gene3D" id="3.30.160.60">
    <property type="entry name" value="Classic Zinc Finger"/>
    <property type="match status" value="2"/>
</dbReference>
<dbReference type="FunFam" id="3.30.160.60:FF:000100">
    <property type="entry name" value="Zinc finger 45-like"/>
    <property type="match status" value="1"/>
</dbReference>
<dbReference type="SMART" id="SM00355">
    <property type="entry name" value="ZnF_C2H2"/>
    <property type="match status" value="4"/>
</dbReference>
<dbReference type="GO" id="GO:0000981">
    <property type="term" value="F:DNA-binding transcription factor activity, RNA polymerase II-specific"/>
    <property type="evidence" value="ECO:0007669"/>
    <property type="project" value="TreeGrafter"/>
</dbReference>
<evidence type="ECO:0000256" key="1">
    <source>
        <dbReference type="ARBA" id="ARBA00022723"/>
    </source>
</evidence>
<gene>
    <name evidence="9" type="primary">LOC115462097</name>
</gene>
<evidence type="ECO:0000259" key="7">
    <source>
        <dbReference type="PROSITE" id="PS50805"/>
    </source>
</evidence>